<protein>
    <submittedName>
        <fullName evidence="1">Uncharacterized protein</fullName>
    </submittedName>
</protein>
<proteinExistence type="predicted"/>
<evidence type="ECO:0000313" key="2">
    <source>
        <dbReference type="Proteomes" id="UP001328107"/>
    </source>
</evidence>
<sequence>GQVLPLTHIIEKVNEMGVKAIVVGTVCRKIVRSSITADAPPPVAKELVAYLHATDLHVYEWNTNQGARTSVDETSYASCVHIPIIKSYVSQ</sequence>
<gene>
    <name evidence="1" type="ORF">PMAYCL1PPCAC_02013</name>
</gene>
<accession>A0AAN5C049</accession>
<evidence type="ECO:0000313" key="1">
    <source>
        <dbReference type="EMBL" id="GMR31818.1"/>
    </source>
</evidence>
<keyword evidence="2" id="KW-1185">Reference proteome</keyword>
<name>A0AAN5C049_9BILA</name>
<reference evidence="2" key="1">
    <citation type="submission" date="2022-10" db="EMBL/GenBank/DDBJ databases">
        <title>Genome assembly of Pristionchus species.</title>
        <authorList>
            <person name="Yoshida K."/>
            <person name="Sommer R.J."/>
        </authorList>
    </citation>
    <scope>NUCLEOTIDE SEQUENCE [LARGE SCALE GENOMIC DNA]</scope>
    <source>
        <strain evidence="2">RS5460</strain>
    </source>
</reference>
<comment type="caution">
    <text evidence="1">The sequence shown here is derived from an EMBL/GenBank/DDBJ whole genome shotgun (WGS) entry which is preliminary data.</text>
</comment>
<feature type="non-terminal residue" evidence="1">
    <location>
        <position position="1"/>
    </location>
</feature>
<organism evidence="1 2">
    <name type="scientific">Pristionchus mayeri</name>
    <dbReference type="NCBI Taxonomy" id="1317129"/>
    <lineage>
        <taxon>Eukaryota</taxon>
        <taxon>Metazoa</taxon>
        <taxon>Ecdysozoa</taxon>
        <taxon>Nematoda</taxon>
        <taxon>Chromadorea</taxon>
        <taxon>Rhabditida</taxon>
        <taxon>Rhabditina</taxon>
        <taxon>Diplogasteromorpha</taxon>
        <taxon>Diplogasteroidea</taxon>
        <taxon>Neodiplogasteridae</taxon>
        <taxon>Pristionchus</taxon>
    </lineage>
</organism>
<dbReference type="AlphaFoldDB" id="A0AAN5C049"/>
<dbReference type="Proteomes" id="UP001328107">
    <property type="component" value="Unassembled WGS sequence"/>
</dbReference>
<dbReference type="EMBL" id="BTRK01000001">
    <property type="protein sequence ID" value="GMR31818.1"/>
    <property type="molecule type" value="Genomic_DNA"/>
</dbReference>